<dbReference type="EMBL" id="LTBB01000002">
    <property type="protein sequence ID" value="KYH29751.1"/>
    <property type="molecule type" value="Genomic_DNA"/>
</dbReference>
<dbReference type="PROSITE" id="PS51123">
    <property type="entry name" value="OMPA_2"/>
    <property type="match status" value="1"/>
</dbReference>
<evidence type="ECO:0000313" key="12">
    <source>
        <dbReference type="EMBL" id="KYH29751.1"/>
    </source>
</evidence>
<evidence type="ECO:0000256" key="2">
    <source>
        <dbReference type="ARBA" id="ARBA00004442"/>
    </source>
</evidence>
<dbReference type="PANTHER" id="PTHR30329">
    <property type="entry name" value="STATOR ELEMENT OF FLAGELLAR MOTOR COMPLEX"/>
    <property type="match status" value="1"/>
</dbReference>
<dbReference type="RefSeq" id="WP_061857325.1">
    <property type="nucleotide sequence ID" value="NZ_LTBB01000002.1"/>
</dbReference>
<evidence type="ECO:0000256" key="3">
    <source>
        <dbReference type="ARBA" id="ARBA00008914"/>
    </source>
</evidence>
<dbReference type="PRINTS" id="PR01021">
    <property type="entry name" value="OMPADOMAIN"/>
</dbReference>
<protein>
    <submittedName>
        <fullName evidence="12">Motility protein B</fullName>
    </submittedName>
</protein>
<evidence type="ECO:0000256" key="4">
    <source>
        <dbReference type="ARBA" id="ARBA00022475"/>
    </source>
</evidence>
<dbReference type="InterPro" id="IPR036737">
    <property type="entry name" value="OmpA-like_sf"/>
</dbReference>
<evidence type="ECO:0000256" key="10">
    <source>
        <dbReference type="SAM" id="Phobius"/>
    </source>
</evidence>
<dbReference type="InterPro" id="IPR050330">
    <property type="entry name" value="Bact_OuterMem_StrucFunc"/>
</dbReference>
<dbReference type="Pfam" id="PF13677">
    <property type="entry name" value="MotB_plug"/>
    <property type="match status" value="1"/>
</dbReference>
<gene>
    <name evidence="12" type="primary">motB</name>
    <name evidence="12" type="ORF">CLCOL_03890</name>
</gene>
<dbReference type="CDD" id="cd07185">
    <property type="entry name" value="OmpA_C-like"/>
    <property type="match status" value="1"/>
</dbReference>
<keyword evidence="6 10" id="KW-1133">Transmembrane helix</keyword>
<dbReference type="Proteomes" id="UP000075374">
    <property type="component" value="Unassembled WGS sequence"/>
</dbReference>
<evidence type="ECO:0000256" key="5">
    <source>
        <dbReference type="ARBA" id="ARBA00022692"/>
    </source>
</evidence>
<comment type="similarity">
    <text evidence="3">Belongs to the MotB family.</text>
</comment>
<dbReference type="SUPFAM" id="SSF103088">
    <property type="entry name" value="OmpA-like"/>
    <property type="match status" value="1"/>
</dbReference>
<feature type="transmembrane region" description="Helical" evidence="10">
    <location>
        <begin position="21"/>
        <end position="39"/>
    </location>
</feature>
<name>A0A151AQ34_9CLOT</name>
<feature type="domain" description="OmpA-like" evidence="11">
    <location>
        <begin position="117"/>
        <end position="238"/>
    </location>
</feature>
<keyword evidence="13" id="KW-1185">Reference proteome</keyword>
<evidence type="ECO:0000256" key="6">
    <source>
        <dbReference type="ARBA" id="ARBA00022989"/>
    </source>
</evidence>
<evidence type="ECO:0000256" key="1">
    <source>
        <dbReference type="ARBA" id="ARBA00004162"/>
    </source>
</evidence>
<accession>A0A151AQ34</accession>
<dbReference type="GO" id="GO:0005886">
    <property type="term" value="C:plasma membrane"/>
    <property type="evidence" value="ECO:0007669"/>
    <property type="project" value="UniProtKB-SubCell"/>
</dbReference>
<dbReference type="InterPro" id="IPR006664">
    <property type="entry name" value="OMP_bac"/>
</dbReference>
<evidence type="ECO:0000313" key="13">
    <source>
        <dbReference type="Proteomes" id="UP000075374"/>
    </source>
</evidence>
<keyword evidence="4" id="KW-1003">Cell membrane</keyword>
<evidence type="ECO:0000259" key="11">
    <source>
        <dbReference type="PROSITE" id="PS51123"/>
    </source>
</evidence>
<dbReference type="PANTHER" id="PTHR30329:SF21">
    <property type="entry name" value="LIPOPROTEIN YIAD-RELATED"/>
    <property type="match status" value="1"/>
</dbReference>
<evidence type="ECO:0000256" key="8">
    <source>
        <dbReference type="ARBA" id="ARBA00023237"/>
    </source>
</evidence>
<dbReference type="AlphaFoldDB" id="A0A151AQ34"/>
<evidence type="ECO:0000256" key="7">
    <source>
        <dbReference type="ARBA" id="ARBA00023136"/>
    </source>
</evidence>
<evidence type="ECO:0000256" key="9">
    <source>
        <dbReference type="PROSITE-ProRule" id="PRU00473"/>
    </source>
</evidence>
<organism evidence="12 13">
    <name type="scientific">Clostridium colicanis DSM 13634</name>
    <dbReference type="NCBI Taxonomy" id="1121305"/>
    <lineage>
        <taxon>Bacteria</taxon>
        <taxon>Bacillati</taxon>
        <taxon>Bacillota</taxon>
        <taxon>Clostridia</taxon>
        <taxon>Eubacteriales</taxon>
        <taxon>Clostridiaceae</taxon>
        <taxon>Clostridium</taxon>
    </lineage>
</organism>
<dbReference type="InterPro" id="IPR006665">
    <property type="entry name" value="OmpA-like"/>
</dbReference>
<sequence length="242" mass="27228">MSKRKKREGDEINTEAWLATYADTITLVLTFFVLLYSYSNIDAIKFQKMTNSIQSVFTGEAGDSILEFNSNGEVPIVGPPQDLAPQQGGENRGMYDKVKSFVKSNDLENIAEIKRDSKGIIIELKDNVLFDTGKADLKEPSKQVLDKIAKLIASIPNEIIVEGHTDNVPIHNYQFESNWELSTQRAVNVLKYFVESKGMNPKRFQAAGYGEHRPIVPNTTYANKAKNRRVNILIVASEKENK</sequence>
<comment type="subcellular location">
    <subcellularLocation>
        <location evidence="1">Cell membrane</location>
        <topology evidence="1">Single-pass membrane protein</topology>
    </subcellularLocation>
    <subcellularLocation>
        <location evidence="2">Cell outer membrane</location>
    </subcellularLocation>
</comment>
<proteinExistence type="inferred from homology"/>
<keyword evidence="5 10" id="KW-0812">Transmembrane</keyword>
<dbReference type="Gene3D" id="3.30.1330.60">
    <property type="entry name" value="OmpA-like domain"/>
    <property type="match status" value="1"/>
</dbReference>
<keyword evidence="8" id="KW-0998">Cell outer membrane</keyword>
<dbReference type="Pfam" id="PF00691">
    <property type="entry name" value="OmpA"/>
    <property type="match status" value="1"/>
</dbReference>
<dbReference type="GO" id="GO:0009279">
    <property type="term" value="C:cell outer membrane"/>
    <property type="evidence" value="ECO:0007669"/>
    <property type="project" value="UniProtKB-SubCell"/>
</dbReference>
<dbReference type="InterPro" id="IPR025713">
    <property type="entry name" value="MotB-like_N_dom"/>
</dbReference>
<keyword evidence="7 9" id="KW-0472">Membrane</keyword>
<reference evidence="12 13" key="1">
    <citation type="submission" date="2016-02" db="EMBL/GenBank/DDBJ databases">
        <title>Genome sequence of Clostridium colicanis DSM 13634.</title>
        <authorList>
            <person name="Poehlein A."/>
            <person name="Daniel R."/>
        </authorList>
    </citation>
    <scope>NUCLEOTIDE SEQUENCE [LARGE SCALE GENOMIC DNA]</scope>
    <source>
        <strain evidence="12 13">DSM 13634</strain>
    </source>
</reference>
<comment type="caution">
    <text evidence="12">The sequence shown here is derived from an EMBL/GenBank/DDBJ whole genome shotgun (WGS) entry which is preliminary data.</text>
</comment>
<dbReference type="STRING" id="1121305.CLCOL_03890"/>
<dbReference type="PATRIC" id="fig|1121305.3.peg.390"/>